<feature type="region of interest" description="Disordered" evidence="12">
    <location>
        <begin position="606"/>
        <end position="668"/>
    </location>
</feature>
<evidence type="ECO:0000256" key="4">
    <source>
        <dbReference type="ARBA" id="ARBA00022737"/>
    </source>
</evidence>
<feature type="binding site" evidence="11">
    <location>
        <position position="17"/>
    </location>
    <ligand>
        <name>Zn(2+)</name>
        <dbReference type="ChEBI" id="CHEBI:29105"/>
    </ligand>
</feature>
<protein>
    <submittedName>
        <fullName evidence="15">Zinc finger protein 3 like protein</fullName>
    </submittedName>
</protein>
<keyword evidence="5 10" id="KW-0863">Zinc-finger</keyword>
<feature type="compositionally biased region" description="Basic and acidic residues" evidence="12">
    <location>
        <begin position="131"/>
        <end position="149"/>
    </location>
</feature>
<evidence type="ECO:0000256" key="12">
    <source>
        <dbReference type="SAM" id="MobiDB-lite"/>
    </source>
</evidence>
<dbReference type="InterPro" id="IPR050636">
    <property type="entry name" value="C2H2-ZF_domain-containing"/>
</dbReference>
<dbReference type="PROSITE" id="PS51915">
    <property type="entry name" value="ZAD"/>
    <property type="match status" value="1"/>
</dbReference>
<gene>
    <name evidence="15" type="ORF">ALC62_11616</name>
</gene>
<proteinExistence type="inferred from homology"/>
<dbReference type="GO" id="GO:0005634">
    <property type="term" value="C:nucleus"/>
    <property type="evidence" value="ECO:0007669"/>
    <property type="project" value="UniProtKB-SubCell"/>
</dbReference>
<sequence>MENSLEPLYSQRICRFCLSDSRPLNSIYERTDNKSVHVPLTLQIMSCVAIEVYAEDEMPQVICNMCRWNLDRSYKFKLQCKKADEALRDYLLSGKLPKPFPPIPIDPPTENGNKRLAESISQNEASKKRRISNDETCETRKQKRERENEPQNASNIEEERKQKPAEILRVHSCNQCERTFALRQALLLHVQRVHRARNYKCNECGKNFFNKHDLHKHSSIHSKVKPYSCSVCQKQFSRLTSLQRHQKLHKDETHYACPHCDDKFFTTEELEKHKDSAHKKEKRFECNICNKRFLYKQGLQRHETLHSNEDKKFMCDYCKETFHTCTKLARHLSTHAGPRPYMCKLCPRTFLLSHHLTRHMRMSHSKDKRRVHKKCSKKNSEMLKLMRIKHARLGLNCDVCQEFCRNRTDYVIHIKQHIEAGEKIDSNKLQPNTKKNLELKSNVKEKKEKDQHDGDGDHELPACVVKKLPKSPMPSESENKEKQNREDKTEKSEKQEKKEPKVVYICGKDGNMVKITTLIPIQQSDIQKQIVTKQTTSIDSSSQSSSKSLTSSQIKETPKSDHVYDIKTQAQKIVTSVFKEQNTPLKHQHNDQDQKLLTPVTRIQSSYQEEENHENDDKAETLASTPNTIKVKTIKRIVMRKSEGGSSEGTSASTSGIKDEDSSLNDSPDSRKIKRVIVSRIIRRNDNIHEVIMNPDGTCMIDSAKLTNLSTGNIVKRVVTKVPLDNNQNLVQAILQSAKQCQETEGITNGKSEMKTSMSSSDDMPKSSDTSEEKQLIVRDQDQKTQGEVEAVGEAV</sequence>
<feature type="domain" description="C2H2-type" evidence="13">
    <location>
        <begin position="227"/>
        <end position="254"/>
    </location>
</feature>
<feature type="region of interest" description="Disordered" evidence="12">
    <location>
        <begin position="744"/>
        <end position="796"/>
    </location>
</feature>
<keyword evidence="4" id="KW-0677">Repeat</keyword>
<dbReference type="PROSITE" id="PS50157">
    <property type="entry name" value="ZINC_FINGER_C2H2_2"/>
    <property type="match status" value="7"/>
</dbReference>
<dbReference type="InterPro" id="IPR036236">
    <property type="entry name" value="Znf_C2H2_sf"/>
</dbReference>
<evidence type="ECO:0000256" key="7">
    <source>
        <dbReference type="ARBA" id="ARBA00023015"/>
    </source>
</evidence>
<dbReference type="Pfam" id="PF00096">
    <property type="entry name" value="zf-C2H2"/>
    <property type="match status" value="2"/>
</dbReference>
<feature type="compositionally biased region" description="Basic and acidic residues" evidence="12">
    <location>
        <begin position="477"/>
        <end position="499"/>
    </location>
</feature>
<dbReference type="GO" id="GO:1990837">
    <property type="term" value="F:sequence-specific double-stranded DNA binding"/>
    <property type="evidence" value="ECO:0007669"/>
    <property type="project" value="UniProtKB-ARBA"/>
</dbReference>
<feature type="binding site" evidence="11">
    <location>
        <position position="66"/>
    </location>
    <ligand>
        <name>Zn(2+)</name>
        <dbReference type="ChEBI" id="CHEBI:29105"/>
    </ligand>
</feature>
<keyword evidence="7" id="KW-0805">Transcription regulation</keyword>
<keyword evidence="9" id="KW-0539">Nucleus</keyword>
<feature type="binding site" evidence="11">
    <location>
        <position position="63"/>
    </location>
    <ligand>
        <name>Zn(2+)</name>
        <dbReference type="ChEBI" id="CHEBI:29105"/>
    </ligand>
</feature>
<evidence type="ECO:0000256" key="10">
    <source>
        <dbReference type="PROSITE-ProRule" id="PRU00042"/>
    </source>
</evidence>
<evidence type="ECO:0000256" key="5">
    <source>
        <dbReference type="ARBA" id="ARBA00022771"/>
    </source>
</evidence>
<feature type="domain" description="C2H2-type" evidence="13">
    <location>
        <begin position="199"/>
        <end position="226"/>
    </location>
</feature>
<feature type="region of interest" description="Disordered" evidence="12">
    <location>
        <begin position="425"/>
        <end position="499"/>
    </location>
</feature>
<dbReference type="InterPro" id="IPR013087">
    <property type="entry name" value="Znf_C2H2_type"/>
</dbReference>
<feature type="region of interest" description="Disordered" evidence="12">
    <location>
        <begin position="119"/>
        <end position="162"/>
    </location>
</feature>
<evidence type="ECO:0000256" key="8">
    <source>
        <dbReference type="ARBA" id="ARBA00023163"/>
    </source>
</evidence>
<keyword evidence="3 11" id="KW-0479">Metal-binding</keyword>
<feature type="domain" description="ZAD" evidence="14">
    <location>
        <begin position="12"/>
        <end position="90"/>
    </location>
</feature>
<dbReference type="SMART" id="SM00355">
    <property type="entry name" value="ZnF_C2H2"/>
    <property type="match status" value="8"/>
</dbReference>
<keyword evidence="16" id="KW-1185">Reference proteome</keyword>
<keyword evidence="8" id="KW-0804">Transcription</keyword>
<dbReference type="Gene3D" id="3.40.1800.20">
    <property type="match status" value="1"/>
</dbReference>
<comment type="similarity">
    <text evidence="2">Belongs to the krueppel C2H2-type zinc-finger protein family.</text>
</comment>
<evidence type="ECO:0000259" key="14">
    <source>
        <dbReference type="PROSITE" id="PS51915"/>
    </source>
</evidence>
<dbReference type="OrthoDB" id="6077919at2759"/>
<dbReference type="FunFam" id="3.30.160.60:FF:000446">
    <property type="entry name" value="Zinc finger protein"/>
    <property type="match status" value="1"/>
</dbReference>
<feature type="domain" description="C2H2-type" evidence="13">
    <location>
        <begin position="313"/>
        <end position="340"/>
    </location>
</feature>
<feature type="compositionally biased region" description="Low complexity" evidence="12">
    <location>
        <begin position="535"/>
        <end position="555"/>
    </location>
</feature>
<feature type="region of interest" description="Disordered" evidence="12">
    <location>
        <begin position="535"/>
        <end position="560"/>
    </location>
</feature>
<feature type="domain" description="C2H2-type" evidence="13">
    <location>
        <begin position="171"/>
        <end position="199"/>
    </location>
</feature>
<comment type="subcellular location">
    <subcellularLocation>
        <location evidence="1">Nucleus</location>
    </subcellularLocation>
</comment>
<dbReference type="KEGG" id="ccoa:108778207"/>
<evidence type="ECO:0000256" key="1">
    <source>
        <dbReference type="ARBA" id="ARBA00004123"/>
    </source>
</evidence>
<feature type="domain" description="C2H2-type" evidence="13">
    <location>
        <begin position="341"/>
        <end position="369"/>
    </location>
</feature>
<evidence type="ECO:0000313" key="16">
    <source>
        <dbReference type="Proteomes" id="UP000078542"/>
    </source>
</evidence>
<evidence type="ECO:0000256" key="6">
    <source>
        <dbReference type="ARBA" id="ARBA00022833"/>
    </source>
</evidence>
<feature type="compositionally biased region" description="Basic and acidic residues" evidence="12">
    <location>
        <begin position="435"/>
        <end position="460"/>
    </location>
</feature>
<dbReference type="PROSITE" id="PS00028">
    <property type="entry name" value="ZINC_FINGER_C2H2_1"/>
    <property type="match status" value="7"/>
</dbReference>
<feature type="compositionally biased region" description="Low complexity" evidence="12">
    <location>
        <begin position="644"/>
        <end position="656"/>
    </location>
</feature>
<dbReference type="EMBL" id="KQ978062">
    <property type="protein sequence ID" value="KYM97713.1"/>
    <property type="molecule type" value="Genomic_DNA"/>
</dbReference>
<name>A0A151IC97_9HYME</name>
<accession>A0A151IC97</accession>
<evidence type="ECO:0000256" key="3">
    <source>
        <dbReference type="ARBA" id="ARBA00022723"/>
    </source>
</evidence>
<evidence type="ECO:0000256" key="2">
    <source>
        <dbReference type="ARBA" id="ARBA00006991"/>
    </source>
</evidence>
<dbReference type="Pfam" id="PF07776">
    <property type="entry name" value="zf-AD"/>
    <property type="match status" value="1"/>
</dbReference>
<evidence type="ECO:0000313" key="15">
    <source>
        <dbReference type="EMBL" id="KYM97713.1"/>
    </source>
</evidence>
<feature type="binding site" evidence="11">
    <location>
        <position position="14"/>
    </location>
    <ligand>
        <name>Zn(2+)</name>
        <dbReference type="ChEBI" id="CHEBI:29105"/>
    </ligand>
</feature>
<reference evidence="15 16" key="1">
    <citation type="submission" date="2016-03" db="EMBL/GenBank/DDBJ databases">
        <title>Cyphomyrmex costatus WGS genome.</title>
        <authorList>
            <person name="Nygaard S."/>
            <person name="Hu H."/>
            <person name="Boomsma J."/>
            <person name="Zhang G."/>
        </authorList>
    </citation>
    <scope>NUCLEOTIDE SEQUENCE [LARGE SCALE GENOMIC DNA]</scope>
    <source>
        <strain evidence="15">MS0001</strain>
        <tissue evidence="15">Whole body</tissue>
    </source>
</reference>
<feature type="compositionally biased region" description="Basic and acidic residues" evidence="12">
    <location>
        <begin position="763"/>
        <end position="787"/>
    </location>
</feature>
<feature type="domain" description="C2H2-type" evidence="13">
    <location>
        <begin position="255"/>
        <end position="283"/>
    </location>
</feature>
<feature type="domain" description="C2H2-type" evidence="13">
    <location>
        <begin position="284"/>
        <end position="311"/>
    </location>
</feature>
<evidence type="ECO:0000259" key="13">
    <source>
        <dbReference type="PROSITE" id="PS50157"/>
    </source>
</evidence>
<dbReference type="Proteomes" id="UP000078542">
    <property type="component" value="Unassembled WGS sequence"/>
</dbReference>
<organism evidence="15 16">
    <name type="scientific">Cyphomyrmex costatus</name>
    <dbReference type="NCBI Taxonomy" id="456900"/>
    <lineage>
        <taxon>Eukaryota</taxon>
        <taxon>Metazoa</taxon>
        <taxon>Ecdysozoa</taxon>
        <taxon>Arthropoda</taxon>
        <taxon>Hexapoda</taxon>
        <taxon>Insecta</taxon>
        <taxon>Pterygota</taxon>
        <taxon>Neoptera</taxon>
        <taxon>Endopterygota</taxon>
        <taxon>Hymenoptera</taxon>
        <taxon>Apocrita</taxon>
        <taxon>Aculeata</taxon>
        <taxon>Formicoidea</taxon>
        <taxon>Formicidae</taxon>
        <taxon>Myrmicinae</taxon>
        <taxon>Cyphomyrmex</taxon>
    </lineage>
</organism>
<evidence type="ECO:0000256" key="9">
    <source>
        <dbReference type="ARBA" id="ARBA00023242"/>
    </source>
</evidence>
<dbReference type="STRING" id="456900.A0A151IC97"/>
<evidence type="ECO:0000256" key="11">
    <source>
        <dbReference type="PROSITE-ProRule" id="PRU01263"/>
    </source>
</evidence>
<dbReference type="SUPFAM" id="SSF57716">
    <property type="entry name" value="Glucocorticoid receptor-like (DNA-binding domain)"/>
    <property type="match status" value="1"/>
</dbReference>
<dbReference type="PANTHER" id="PTHR47772:SF15">
    <property type="entry name" value="REDUCED EXPRESSION 2-RELATED"/>
    <property type="match status" value="1"/>
</dbReference>
<dbReference type="InterPro" id="IPR012934">
    <property type="entry name" value="Znf_AD"/>
</dbReference>
<dbReference type="FunFam" id="3.30.160.60:FF:000303">
    <property type="entry name" value="Zinc finger protein 41"/>
    <property type="match status" value="1"/>
</dbReference>
<keyword evidence="6 11" id="KW-0862">Zinc</keyword>
<dbReference type="GO" id="GO:0008270">
    <property type="term" value="F:zinc ion binding"/>
    <property type="evidence" value="ECO:0007669"/>
    <property type="project" value="UniProtKB-UniRule"/>
</dbReference>
<dbReference type="SUPFAM" id="SSF57667">
    <property type="entry name" value="beta-beta-alpha zinc fingers"/>
    <property type="match status" value="4"/>
</dbReference>
<dbReference type="PANTHER" id="PTHR47772">
    <property type="entry name" value="ZINC FINGER PROTEIN 200"/>
    <property type="match status" value="1"/>
</dbReference>
<dbReference type="SMART" id="SM00868">
    <property type="entry name" value="zf-AD"/>
    <property type="match status" value="1"/>
</dbReference>
<dbReference type="AlphaFoldDB" id="A0A151IC97"/>
<dbReference type="Gene3D" id="3.30.160.60">
    <property type="entry name" value="Classic Zinc Finger"/>
    <property type="match status" value="5"/>
</dbReference>